<accession>A0AAE3N036</accession>
<dbReference type="PANTHER" id="PTHR37422">
    <property type="entry name" value="TEICHURONIC ACID BIOSYNTHESIS PROTEIN TUAE"/>
    <property type="match status" value="1"/>
</dbReference>
<protein>
    <submittedName>
        <fullName evidence="7">O-antigen ligase family protein</fullName>
    </submittedName>
</protein>
<proteinExistence type="predicted"/>
<comment type="subcellular location">
    <subcellularLocation>
        <location evidence="1">Membrane</location>
        <topology evidence="1">Multi-pass membrane protein</topology>
    </subcellularLocation>
</comment>
<dbReference type="PANTHER" id="PTHR37422:SF23">
    <property type="entry name" value="TEICHURONIC ACID BIOSYNTHESIS PROTEIN TUAE"/>
    <property type="match status" value="1"/>
</dbReference>
<feature type="transmembrane region" description="Helical" evidence="5">
    <location>
        <begin position="177"/>
        <end position="199"/>
    </location>
</feature>
<gene>
    <name evidence="7" type="ORF">NOF55_13565</name>
</gene>
<evidence type="ECO:0000313" key="8">
    <source>
        <dbReference type="Proteomes" id="UP001208771"/>
    </source>
</evidence>
<keyword evidence="4 5" id="KW-0472">Membrane</keyword>
<sequence>MATCVFFVALLVGIVDYGAVGIETRSVLALAVFAVLCLSTLAFGLPVHTRRVLIVAALLMLSVFLVVFVQTTPLPGWVPPSPSWAAAAPFSGQTRALISLTPADDRLALVGVALPFGFLMAGLVLFDTDERAMRALQGMAAAGGVIALWSLLQFLFLPDTLVFGEKRFYHESLTSFFVNRNTAATFLGLIALTQFALFWRAAAALDWRWLVQLLDSDSSLLPEQKRLIRRAFVMGGLLAVSFIALMLTLSRGGIGASFAGFALFAVVMLVTRLRRTAERDARHSRRRVAAAVVAIAALLLVFLLFAGQTILRAEMRGLEDSRFCVMPGILAAIADHWPWGSGLASFEDAYAPYHDADCSINAVFKRAHNVYLEGLLTLGMFFPPLLIAGIGSLAFIFVRGLRRRRSYGFAGVLGLAALLLVVLHSAVDFSVQIPGFAISFAAFLAPVVTLCLRPARGGRDARSAG</sequence>
<dbReference type="InterPro" id="IPR007016">
    <property type="entry name" value="O-antigen_ligase-rel_domated"/>
</dbReference>
<feature type="transmembrane region" description="Helical" evidence="5">
    <location>
        <begin position="138"/>
        <end position="157"/>
    </location>
</feature>
<feature type="transmembrane region" description="Helical" evidence="5">
    <location>
        <begin position="375"/>
        <end position="398"/>
    </location>
</feature>
<organism evidence="7 8">
    <name type="scientific">Ectorhizobium quercum</name>
    <dbReference type="NCBI Taxonomy" id="2965071"/>
    <lineage>
        <taxon>Bacteria</taxon>
        <taxon>Pseudomonadati</taxon>
        <taxon>Pseudomonadota</taxon>
        <taxon>Alphaproteobacteria</taxon>
        <taxon>Hyphomicrobiales</taxon>
        <taxon>Rhizobiaceae</taxon>
        <taxon>Ectorhizobium</taxon>
    </lineage>
</organism>
<dbReference type="EMBL" id="JANFPI010000004">
    <property type="protein sequence ID" value="MCX8998134.1"/>
    <property type="molecule type" value="Genomic_DNA"/>
</dbReference>
<name>A0AAE3N036_9HYPH</name>
<keyword evidence="2 5" id="KW-0812">Transmembrane</keyword>
<feature type="transmembrane region" description="Helical" evidence="5">
    <location>
        <begin position="107"/>
        <end position="126"/>
    </location>
</feature>
<feature type="transmembrane region" description="Helical" evidence="5">
    <location>
        <begin position="52"/>
        <end position="71"/>
    </location>
</feature>
<feature type="transmembrane region" description="Helical" evidence="5">
    <location>
        <begin position="227"/>
        <end position="247"/>
    </location>
</feature>
<dbReference type="RefSeq" id="WP_306411921.1">
    <property type="nucleotide sequence ID" value="NZ_JANFPI010000004.1"/>
</dbReference>
<keyword evidence="3 5" id="KW-1133">Transmembrane helix</keyword>
<evidence type="ECO:0000259" key="6">
    <source>
        <dbReference type="Pfam" id="PF04932"/>
    </source>
</evidence>
<evidence type="ECO:0000256" key="5">
    <source>
        <dbReference type="SAM" id="Phobius"/>
    </source>
</evidence>
<evidence type="ECO:0000313" key="7">
    <source>
        <dbReference type="EMBL" id="MCX8998134.1"/>
    </source>
</evidence>
<evidence type="ECO:0000256" key="4">
    <source>
        <dbReference type="ARBA" id="ARBA00023136"/>
    </source>
</evidence>
<comment type="caution">
    <text evidence="7">The sequence shown here is derived from an EMBL/GenBank/DDBJ whole genome shotgun (WGS) entry which is preliminary data.</text>
</comment>
<feature type="transmembrane region" description="Helical" evidence="5">
    <location>
        <begin position="407"/>
        <end position="427"/>
    </location>
</feature>
<evidence type="ECO:0000256" key="3">
    <source>
        <dbReference type="ARBA" id="ARBA00022989"/>
    </source>
</evidence>
<evidence type="ECO:0000256" key="1">
    <source>
        <dbReference type="ARBA" id="ARBA00004141"/>
    </source>
</evidence>
<dbReference type="AlphaFoldDB" id="A0AAE3N036"/>
<feature type="transmembrane region" description="Helical" evidence="5">
    <location>
        <begin position="253"/>
        <end position="270"/>
    </location>
</feature>
<feature type="transmembrane region" description="Helical" evidence="5">
    <location>
        <begin position="28"/>
        <end position="45"/>
    </location>
</feature>
<feature type="transmembrane region" description="Helical" evidence="5">
    <location>
        <begin position="290"/>
        <end position="311"/>
    </location>
</feature>
<feature type="transmembrane region" description="Helical" evidence="5">
    <location>
        <begin position="433"/>
        <end position="452"/>
    </location>
</feature>
<reference evidence="7" key="1">
    <citation type="submission" date="2022-07" db="EMBL/GenBank/DDBJ databases">
        <title>Ectorhizobium quercum gen.nov., sp. nov.</title>
        <authorList>
            <person name="Ma T."/>
            <person name="Li Y."/>
        </authorList>
    </citation>
    <scope>NUCLEOTIDE SEQUENCE</scope>
    <source>
        <strain evidence="7">BDR2-2</strain>
    </source>
</reference>
<keyword evidence="7" id="KW-0436">Ligase</keyword>
<dbReference type="GO" id="GO:0016020">
    <property type="term" value="C:membrane"/>
    <property type="evidence" value="ECO:0007669"/>
    <property type="project" value="UniProtKB-SubCell"/>
</dbReference>
<keyword evidence="8" id="KW-1185">Reference proteome</keyword>
<dbReference type="Pfam" id="PF04932">
    <property type="entry name" value="Wzy_C"/>
    <property type="match status" value="1"/>
</dbReference>
<dbReference type="GO" id="GO:0016874">
    <property type="term" value="F:ligase activity"/>
    <property type="evidence" value="ECO:0007669"/>
    <property type="project" value="UniProtKB-KW"/>
</dbReference>
<dbReference type="InterPro" id="IPR051533">
    <property type="entry name" value="WaaL-like"/>
</dbReference>
<evidence type="ECO:0000256" key="2">
    <source>
        <dbReference type="ARBA" id="ARBA00022692"/>
    </source>
</evidence>
<dbReference type="Proteomes" id="UP001208771">
    <property type="component" value="Unassembled WGS sequence"/>
</dbReference>
<feature type="domain" description="O-antigen ligase-related" evidence="6">
    <location>
        <begin position="237"/>
        <end position="381"/>
    </location>
</feature>